<keyword evidence="2" id="KW-1185">Reference proteome</keyword>
<accession>I0KZW8</accession>
<evidence type="ECO:0000313" key="2">
    <source>
        <dbReference type="Proteomes" id="UP000003448"/>
    </source>
</evidence>
<sequence length="119" mass="12971">MTDPDQPPRSIVFHNTILGGQQAMASDNAVFVQYNGTNDLAERLDALLRTLKEHVADFEDPDRAGREVAAIEAAREQRQPDRRPVLTSLETLAALATVGGTLADAIRGAIDLVSQHWPL</sequence>
<dbReference type="STRING" id="1150864.MILUP08_42035"/>
<name>I0KZW8_9ACTN</name>
<dbReference type="Proteomes" id="UP000003448">
    <property type="component" value="Unassembled WGS sequence"/>
</dbReference>
<dbReference type="EMBL" id="CAIE01000017">
    <property type="protein sequence ID" value="CCH17115.1"/>
    <property type="molecule type" value="Genomic_DNA"/>
</dbReference>
<reference evidence="2" key="1">
    <citation type="journal article" date="2012" name="J. Bacteriol.">
        <title>Genome Sequence of Micromonospora lupini Lupac 08, Isolated from Root Nodules of Lupinus angustifolius.</title>
        <authorList>
            <person name="Alonso-Vega P."/>
            <person name="Normand P."/>
            <person name="Bacigalupe R."/>
            <person name="Pujic P."/>
            <person name="Lajus A."/>
            <person name="Vallenet D."/>
            <person name="Carro L."/>
            <person name="Coll P."/>
            <person name="Trujillo M.E."/>
        </authorList>
    </citation>
    <scope>NUCLEOTIDE SEQUENCE [LARGE SCALE GENOMIC DNA]</scope>
    <source>
        <strain evidence="2">Lupac 08</strain>
    </source>
</reference>
<gene>
    <name evidence="1" type="ORF">MILUP08_42035</name>
</gene>
<evidence type="ECO:0000313" key="1">
    <source>
        <dbReference type="EMBL" id="CCH17115.1"/>
    </source>
</evidence>
<protein>
    <submittedName>
        <fullName evidence="1">Uncharacterized protein</fullName>
    </submittedName>
</protein>
<comment type="caution">
    <text evidence="1">The sequence shown here is derived from an EMBL/GenBank/DDBJ whole genome shotgun (WGS) entry which is preliminary data.</text>
</comment>
<dbReference type="RefSeq" id="WP_007457536.1">
    <property type="nucleotide sequence ID" value="NZ_HF570108.1"/>
</dbReference>
<dbReference type="OrthoDB" id="9860527at2"/>
<organism evidence="1 2">
    <name type="scientific">Micromonospora lupini str. Lupac 08</name>
    <dbReference type="NCBI Taxonomy" id="1150864"/>
    <lineage>
        <taxon>Bacteria</taxon>
        <taxon>Bacillati</taxon>
        <taxon>Actinomycetota</taxon>
        <taxon>Actinomycetes</taxon>
        <taxon>Micromonosporales</taxon>
        <taxon>Micromonosporaceae</taxon>
        <taxon>Micromonospora</taxon>
    </lineage>
</organism>
<proteinExistence type="predicted"/>
<dbReference type="AlphaFoldDB" id="I0KZW8"/>